<dbReference type="InterPro" id="IPR001173">
    <property type="entry name" value="Glyco_trans_2-like"/>
</dbReference>
<evidence type="ECO:0000256" key="6">
    <source>
        <dbReference type="ARBA" id="ARBA00023136"/>
    </source>
</evidence>
<protein>
    <recommendedName>
        <fullName evidence="10">4,4'-diaponeurosporenoate glycosyltransferase</fullName>
    </recommendedName>
</protein>
<name>A0A1J5NYZ4_NEOTH</name>
<keyword evidence="6" id="KW-0472">Membrane</keyword>
<proteinExistence type="inferred from homology"/>
<dbReference type="PANTHER" id="PTHR43646">
    <property type="entry name" value="GLYCOSYLTRANSFERASE"/>
    <property type="match status" value="1"/>
</dbReference>
<dbReference type="EMBL" id="MDDC01000003">
    <property type="protein sequence ID" value="OIQ60951.1"/>
    <property type="molecule type" value="Genomic_DNA"/>
</dbReference>
<evidence type="ECO:0000256" key="3">
    <source>
        <dbReference type="ARBA" id="ARBA00022676"/>
    </source>
</evidence>
<dbReference type="GO" id="GO:0016117">
    <property type="term" value="P:carotenoid biosynthetic process"/>
    <property type="evidence" value="ECO:0007669"/>
    <property type="project" value="UniProtKB-KW"/>
</dbReference>
<evidence type="ECO:0000256" key="4">
    <source>
        <dbReference type="ARBA" id="ARBA00022679"/>
    </source>
</evidence>
<dbReference type="PANTHER" id="PTHR43646:SF2">
    <property type="entry name" value="GLYCOSYLTRANSFERASE 2-LIKE DOMAIN-CONTAINING PROTEIN"/>
    <property type="match status" value="1"/>
</dbReference>
<dbReference type="CDD" id="cd02522">
    <property type="entry name" value="GT_2_like_a"/>
    <property type="match status" value="1"/>
</dbReference>
<evidence type="ECO:0000259" key="11">
    <source>
        <dbReference type="Pfam" id="PF00535"/>
    </source>
</evidence>
<keyword evidence="2" id="KW-1003">Cell membrane</keyword>
<evidence type="ECO:0000256" key="5">
    <source>
        <dbReference type="ARBA" id="ARBA00022746"/>
    </source>
</evidence>
<comment type="caution">
    <text evidence="12">The sequence shown here is derived from an EMBL/GenBank/DDBJ whole genome shotgun (WGS) entry which is preliminary data.</text>
</comment>
<evidence type="ECO:0000256" key="10">
    <source>
        <dbReference type="ARBA" id="ARBA00040345"/>
    </source>
</evidence>
<organism evidence="12 13">
    <name type="scientific">Neomoorella thermoacetica</name>
    <name type="common">Clostridium thermoaceticum</name>
    <dbReference type="NCBI Taxonomy" id="1525"/>
    <lineage>
        <taxon>Bacteria</taxon>
        <taxon>Bacillati</taxon>
        <taxon>Bacillota</taxon>
        <taxon>Clostridia</taxon>
        <taxon>Neomoorellales</taxon>
        <taxon>Neomoorellaceae</taxon>
        <taxon>Neomoorella</taxon>
    </lineage>
</organism>
<evidence type="ECO:0000256" key="1">
    <source>
        <dbReference type="ARBA" id="ARBA00004236"/>
    </source>
</evidence>
<dbReference type="InterPro" id="IPR029044">
    <property type="entry name" value="Nucleotide-diphossugar_trans"/>
</dbReference>
<dbReference type="InterPro" id="IPR026461">
    <property type="entry name" value="Trfase_2_rSAM/seldom_assoc"/>
</dbReference>
<comment type="function">
    <text evidence="7">Catalyzes the glycosylation of 4,4'-diaponeurosporenoate, i.e. the esterification of glucose at the C1'' position with the carboxyl group of 4,4'-diaponeurosporenic acid, to form glycosyl-4,4'-diaponeurosporenoate. This is a step in the biosynthesis of staphyloxanthin, an orange pigment present in most staphylococci strains.</text>
</comment>
<dbReference type="Proteomes" id="UP000182811">
    <property type="component" value="Unassembled WGS sequence"/>
</dbReference>
<feature type="domain" description="Glycosyltransferase 2-like" evidence="11">
    <location>
        <begin position="2"/>
        <end position="113"/>
    </location>
</feature>
<gene>
    <name evidence="12" type="ORF">MOTE_04800</name>
</gene>
<sequence length="218" mass="24380">MIIPTLKEEGYIGDLLRKLVQVPDLEIIVSDGGSRDRTLAICRSLGIRTVSGPAGRGRQLNAGAGAATGDIFFFLHADSCPEERVFPEIRQAVAEGSNWGCCSLVFSENTLFYRLVAAASRSRARFTSTCYGDQGIFCTRELFNRVGGFPEFPFLEDLAFSHRLRRQEKARIVTSTRRFRQYGPGRTLFKMQLVKLFFILGVPPARLLGFYQGVKKVD</sequence>
<reference evidence="12 13" key="1">
    <citation type="submission" date="2016-08" db="EMBL/GenBank/DDBJ databases">
        <title>Genome-based comparison of Moorella thermoacetic strains.</title>
        <authorList>
            <person name="Poehlein A."/>
            <person name="Bengelsdorf F.R."/>
            <person name="Esser C."/>
            <person name="Duerre P."/>
            <person name="Daniel R."/>
        </authorList>
    </citation>
    <scope>NUCLEOTIDE SEQUENCE [LARGE SCALE GENOMIC DNA]</scope>
    <source>
        <strain evidence="12 13">DSM 21394</strain>
    </source>
</reference>
<dbReference type="AlphaFoldDB" id="A0A1J5NYZ4"/>
<dbReference type="NCBIfam" id="TIGR04283">
    <property type="entry name" value="glyco_like_mftF"/>
    <property type="match status" value="1"/>
</dbReference>
<comment type="subcellular location">
    <subcellularLocation>
        <location evidence="1">Cell membrane</location>
    </subcellularLocation>
</comment>
<dbReference type="GO" id="GO:0016757">
    <property type="term" value="F:glycosyltransferase activity"/>
    <property type="evidence" value="ECO:0007669"/>
    <property type="project" value="UniProtKB-KW"/>
</dbReference>
<comment type="similarity">
    <text evidence="9">Belongs to the glycosyltransferase 2 family. CrtQ subfamily.</text>
</comment>
<dbReference type="SUPFAM" id="SSF53448">
    <property type="entry name" value="Nucleotide-diphospho-sugar transferases"/>
    <property type="match status" value="1"/>
</dbReference>
<accession>A0A1J5NYZ4</accession>
<evidence type="ECO:0000256" key="2">
    <source>
        <dbReference type="ARBA" id="ARBA00022475"/>
    </source>
</evidence>
<comment type="pathway">
    <text evidence="8">Carotenoid biosynthesis; staphyloxanthin biosynthesis; staphyloxanthin from farnesyl diphosphate: step 4/5.</text>
</comment>
<dbReference type="Gene3D" id="3.90.550.10">
    <property type="entry name" value="Spore Coat Polysaccharide Biosynthesis Protein SpsA, Chain A"/>
    <property type="match status" value="1"/>
</dbReference>
<evidence type="ECO:0000313" key="13">
    <source>
        <dbReference type="Proteomes" id="UP000182811"/>
    </source>
</evidence>
<evidence type="ECO:0000256" key="7">
    <source>
        <dbReference type="ARBA" id="ARBA00037281"/>
    </source>
</evidence>
<keyword evidence="3" id="KW-0328">Glycosyltransferase</keyword>
<evidence type="ECO:0000256" key="8">
    <source>
        <dbReference type="ARBA" id="ARBA00037904"/>
    </source>
</evidence>
<evidence type="ECO:0000256" key="9">
    <source>
        <dbReference type="ARBA" id="ARBA00038120"/>
    </source>
</evidence>
<evidence type="ECO:0000313" key="12">
    <source>
        <dbReference type="EMBL" id="OIQ60951.1"/>
    </source>
</evidence>
<keyword evidence="5" id="KW-0125">Carotenoid biosynthesis</keyword>
<keyword evidence="4 12" id="KW-0808">Transferase</keyword>
<dbReference type="Pfam" id="PF00535">
    <property type="entry name" value="Glycos_transf_2"/>
    <property type="match status" value="1"/>
</dbReference>
<dbReference type="GO" id="GO:0005886">
    <property type="term" value="C:plasma membrane"/>
    <property type="evidence" value="ECO:0007669"/>
    <property type="project" value="UniProtKB-SubCell"/>
</dbReference>